<dbReference type="KEGG" id="sdn:Sden_2127"/>
<dbReference type="Proteomes" id="UP000001982">
    <property type="component" value="Chromosome"/>
</dbReference>
<feature type="signal peptide" evidence="1">
    <location>
        <begin position="1"/>
        <end position="41"/>
    </location>
</feature>
<organism evidence="2 3">
    <name type="scientific">Shewanella denitrificans (strain OS217 / ATCC BAA-1090 / DSM 15013)</name>
    <dbReference type="NCBI Taxonomy" id="318161"/>
    <lineage>
        <taxon>Bacteria</taxon>
        <taxon>Pseudomonadati</taxon>
        <taxon>Pseudomonadota</taxon>
        <taxon>Gammaproteobacteria</taxon>
        <taxon>Alteromonadales</taxon>
        <taxon>Shewanellaceae</taxon>
        <taxon>Shewanella</taxon>
    </lineage>
</organism>
<accession>Q12MB7</accession>
<proteinExistence type="predicted"/>
<protein>
    <recommendedName>
        <fullName evidence="4">Orphan protein</fullName>
    </recommendedName>
</protein>
<dbReference type="EMBL" id="CP000302">
    <property type="protein sequence ID" value="ABE55409.1"/>
    <property type="molecule type" value="Genomic_DNA"/>
</dbReference>
<reference evidence="2 3" key="1">
    <citation type="submission" date="2006-03" db="EMBL/GenBank/DDBJ databases">
        <title>Complete sequence of Shewanella denitrificans OS217.</title>
        <authorList>
            <consortium name="US DOE Joint Genome Institute"/>
            <person name="Copeland A."/>
            <person name="Lucas S."/>
            <person name="Lapidus A."/>
            <person name="Barry K."/>
            <person name="Detter J.C."/>
            <person name="Glavina del Rio T."/>
            <person name="Hammon N."/>
            <person name="Israni S."/>
            <person name="Dalin E."/>
            <person name="Tice H."/>
            <person name="Pitluck S."/>
            <person name="Brettin T."/>
            <person name="Bruce D."/>
            <person name="Han C."/>
            <person name="Tapia R."/>
            <person name="Gilna P."/>
            <person name="Kiss H."/>
            <person name="Schmutz J."/>
            <person name="Larimer F."/>
            <person name="Land M."/>
            <person name="Hauser L."/>
            <person name="Kyrpides N."/>
            <person name="Lykidis A."/>
            <person name="Richardson P."/>
        </authorList>
    </citation>
    <scope>NUCLEOTIDE SEQUENCE [LARGE SCALE GENOMIC DNA]</scope>
    <source>
        <strain evidence="3">OS217 / ATCC BAA-1090 / DSM 15013</strain>
    </source>
</reference>
<sequence>MLIRQCLIDFPKIFYIPNSRSLFMKLRALLTGLVLVASVNADELSQVNLSAGYQTSQEVFDYAVKTNLVKNSLTSMNFQLSDCKESMIYYFVEPVENIFKKSTYHCTYIGPKNHMSYVHDYSDISIDIYYNKSYLLHHEGDVAVRYWTVY</sequence>
<name>Q12MB7_SHEDO</name>
<dbReference type="AlphaFoldDB" id="Q12MB7"/>
<gene>
    <name evidence="2" type="ordered locus">Sden_2127</name>
</gene>
<feature type="chain" id="PRO_5004181697" description="Orphan protein" evidence="1">
    <location>
        <begin position="42"/>
        <end position="150"/>
    </location>
</feature>
<evidence type="ECO:0000313" key="3">
    <source>
        <dbReference type="Proteomes" id="UP000001982"/>
    </source>
</evidence>
<evidence type="ECO:0000313" key="2">
    <source>
        <dbReference type="EMBL" id="ABE55409.1"/>
    </source>
</evidence>
<evidence type="ECO:0000256" key="1">
    <source>
        <dbReference type="SAM" id="SignalP"/>
    </source>
</evidence>
<dbReference type="HOGENOM" id="CLU_1739270_0_0_6"/>
<evidence type="ECO:0008006" key="4">
    <source>
        <dbReference type="Google" id="ProtNLM"/>
    </source>
</evidence>
<keyword evidence="1" id="KW-0732">Signal</keyword>
<keyword evidence="3" id="KW-1185">Reference proteome</keyword>